<dbReference type="PANTHER" id="PTHR10353">
    <property type="entry name" value="GLYCOSYL HYDROLASE"/>
    <property type="match status" value="1"/>
</dbReference>
<dbReference type="GO" id="GO:0008422">
    <property type="term" value="F:beta-glucosidase activity"/>
    <property type="evidence" value="ECO:0007669"/>
    <property type="project" value="TreeGrafter"/>
</dbReference>
<comment type="similarity">
    <text evidence="1 5">Belongs to the glycosyl hydrolase 1 family.</text>
</comment>
<name>A0A4Z0GN39_9BACL</name>
<feature type="active site" description="Nucleophile" evidence="4">
    <location>
        <position position="384"/>
    </location>
</feature>
<evidence type="ECO:0000313" key="8">
    <source>
        <dbReference type="Proteomes" id="UP000298347"/>
    </source>
</evidence>
<dbReference type="InterPro" id="IPR033132">
    <property type="entry name" value="GH_1_N_CS"/>
</dbReference>
<organism evidence="7 8">
    <name type="scientific">Sporolactobacillus shoreae</name>
    <dbReference type="NCBI Taxonomy" id="1465501"/>
    <lineage>
        <taxon>Bacteria</taxon>
        <taxon>Bacillati</taxon>
        <taxon>Bacillota</taxon>
        <taxon>Bacilli</taxon>
        <taxon>Bacillales</taxon>
        <taxon>Sporolactobacillaceae</taxon>
        <taxon>Sporolactobacillus</taxon>
    </lineage>
</organism>
<dbReference type="GO" id="GO:0016052">
    <property type="term" value="P:carbohydrate catabolic process"/>
    <property type="evidence" value="ECO:0007669"/>
    <property type="project" value="TreeGrafter"/>
</dbReference>
<evidence type="ECO:0000256" key="5">
    <source>
        <dbReference type="RuleBase" id="RU003690"/>
    </source>
</evidence>
<dbReference type="OrthoDB" id="108629at2"/>
<dbReference type="AlphaFoldDB" id="A0A4Z0GN39"/>
<dbReference type="PANTHER" id="PTHR10353:SF122">
    <property type="entry name" value="6-PHOSPHO-BETA-GLUCOSIDASE ASCB-RELATED"/>
    <property type="match status" value="1"/>
</dbReference>
<dbReference type="RefSeq" id="WP_135348294.1">
    <property type="nucleotide sequence ID" value="NZ_SRJD01000007.1"/>
</dbReference>
<evidence type="ECO:0000256" key="6">
    <source>
        <dbReference type="RuleBase" id="RU004468"/>
    </source>
</evidence>
<dbReference type="Pfam" id="PF00232">
    <property type="entry name" value="Glyco_hydro_1"/>
    <property type="match status" value="1"/>
</dbReference>
<dbReference type="GO" id="GO:0005829">
    <property type="term" value="C:cytosol"/>
    <property type="evidence" value="ECO:0007669"/>
    <property type="project" value="TreeGrafter"/>
</dbReference>
<dbReference type="InterPro" id="IPR017853">
    <property type="entry name" value="GH"/>
</dbReference>
<keyword evidence="3 6" id="KW-0326">Glycosidase</keyword>
<dbReference type="NCBIfam" id="NF007158">
    <property type="entry name" value="PRK09593.1"/>
    <property type="match status" value="1"/>
</dbReference>
<dbReference type="PROSITE" id="PS00572">
    <property type="entry name" value="GLYCOSYL_HYDROL_F1_1"/>
    <property type="match status" value="1"/>
</dbReference>
<evidence type="ECO:0000256" key="3">
    <source>
        <dbReference type="ARBA" id="ARBA00023295"/>
    </source>
</evidence>
<dbReference type="EMBL" id="SRJD01000007">
    <property type="protein sequence ID" value="TGA98484.1"/>
    <property type="molecule type" value="Genomic_DNA"/>
</dbReference>
<reference evidence="7 8" key="1">
    <citation type="journal article" date="2015" name="Int. J. Syst. Evol. Microbiol.">
        <title>Sporolactobacillus shoreae sp. nov. and Sporolactobacillus spathodeae sp. nov., two spore-forming lactic acid bacteria isolated from tree barks in Thailand.</title>
        <authorList>
            <person name="Thamacharoensuk T."/>
            <person name="Kitahara M."/>
            <person name="Ohkuma M."/>
            <person name="Thongchul N."/>
            <person name="Tanasupawat S."/>
        </authorList>
    </citation>
    <scope>NUCLEOTIDE SEQUENCE [LARGE SCALE GENOMIC DNA]</scope>
    <source>
        <strain evidence="7 8">BK92</strain>
    </source>
</reference>
<dbReference type="PROSITE" id="PS00653">
    <property type="entry name" value="GLYCOSYL_HYDROL_F1_2"/>
    <property type="match status" value="1"/>
</dbReference>
<accession>A0A4Z0GN39</accession>
<dbReference type="PRINTS" id="PR00131">
    <property type="entry name" value="GLHYDRLASE1"/>
</dbReference>
<sequence length="484" mass="55543">MPQSQTILFPEGFLWGGATAANQIEGAYNSDGKGLDAQDLMPFVTKEQRKGRISMDLTSEQFEHNLKDEVGVYPKRFGIDFYHRYKEDIKLFAEMGFKVFRISISWARIFPKGYEQEPNEKGLSFYDSVFDECHKYGIQPLVTLSHYETPVGLIKKYNGWESREVIDHFVHYATTVFNRYKDKVKYWLTFNEINVITKSPYTGGGIILDRAKDPVSVGYQAAHHQFVASALVTKIAHEINSDFCVGCMLARSEIYPGTNDPVDILLAQQENNLNLFFTDVQVRGEYPAYMTRYFEENGIHIHKKTGDDELLKSYPVDFLSFSYYTSLSVSTHHDTAASEGNLFQGQVNPYLETSDWGWQIDPIGLRVALNDLYVRYRVPLFIVENGLGAYDKVENGQIHDDYRISYLREHIRQIGEAIQDGADVIGYTSWGPIDLVSMSTSEMSKRYGFVYVDQDDEGKGTLKRLKKDSFYWYKKVIASNGREL</sequence>
<dbReference type="Gene3D" id="3.20.20.80">
    <property type="entry name" value="Glycosidases"/>
    <property type="match status" value="1"/>
</dbReference>
<dbReference type="SUPFAM" id="SSF51445">
    <property type="entry name" value="(Trans)glycosidases"/>
    <property type="match status" value="1"/>
</dbReference>
<protein>
    <submittedName>
        <fullName evidence="7">Glycoside hydrolase family 1 protein</fullName>
    </submittedName>
</protein>
<dbReference type="Proteomes" id="UP000298347">
    <property type="component" value="Unassembled WGS sequence"/>
</dbReference>
<proteinExistence type="inferred from homology"/>
<gene>
    <name evidence="7" type="ORF">E4665_08155</name>
</gene>
<evidence type="ECO:0000256" key="2">
    <source>
        <dbReference type="ARBA" id="ARBA00022801"/>
    </source>
</evidence>
<keyword evidence="8" id="KW-1185">Reference proteome</keyword>
<evidence type="ECO:0000256" key="4">
    <source>
        <dbReference type="PROSITE-ProRule" id="PRU10055"/>
    </source>
</evidence>
<dbReference type="FunFam" id="3.20.20.80:FF:000004">
    <property type="entry name" value="Beta-glucosidase 6-phospho-beta-glucosidase"/>
    <property type="match status" value="1"/>
</dbReference>
<dbReference type="InterPro" id="IPR018120">
    <property type="entry name" value="Glyco_hydro_1_AS"/>
</dbReference>
<comment type="caution">
    <text evidence="7">The sequence shown here is derived from an EMBL/GenBank/DDBJ whole genome shotgun (WGS) entry which is preliminary data.</text>
</comment>
<evidence type="ECO:0000256" key="1">
    <source>
        <dbReference type="ARBA" id="ARBA00010838"/>
    </source>
</evidence>
<dbReference type="InterPro" id="IPR001360">
    <property type="entry name" value="Glyco_hydro_1"/>
</dbReference>
<keyword evidence="2 6" id="KW-0378">Hydrolase</keyword>
<evidence type="ECO:0000313" key="7">
    <source>
        <dbReference type="EMBL" id="TGA98484.1"/>
    </source>
</evidence>
<dbReference type="NCBIfam" id="NF007356">
    <property type="entry name" value="PRK09852.1"/>
    <property type="match status" value="1"/>
</dbReference>